<evidence type="ECO:0000313" key="9">
    <source>
        <dbReference type="EMBL" id="APH00671.1"/>
    </source>
</evidence>
<dbReference type="SUPFAM" id="SSF103481">
    <property type="entry name" value="Multidrug resistance efflux transporter EmrE"/>
    <property type="match status" value="1"/>
</dbReference>
<dbReference type="PANTHER" id="PTHR30561">
    <property type="entry name" value="SMR FAMILY PROTON-DEPENDENT DRUG EFFLUX TRANSPORTER SUGE"/>
    <property type="match status" value="1"/>
</dbReference>
<dbReference type="InterPro" id="IPR000390">
    <property type="entry name" value="Small_drug/metabolite_transptr"/>
</dbReference>
<dbReference type="KEGG" id="jte:ASJ30_03245"/>
<keyword evidence="6 8" id="KW-0472">Membrane</keyword>
<dbReference type="EMBL" id="CP013290">
    <property type="protein sequence ID" value="APH00671.1"/>
    <property type="molecule type" value="Genomic_DNA"/>
</dbReference>
<evidence type="ECO:0000256" key="1">
    <source>
        <dbReference type="ARBA" id="ARBA00004651"/>
    </source>
</evidence>
<reference evidence="9 10" key="1">
    <citation type="submission" date="2015-11" db="EMBL/GenBank/DDBJ databases">
        <authorList>
            <person name="Zhang Y."/>
            <person name="Guo Z."/>
        </authorList>
    </citation>
    <scope>NUCLEOTIDE SEQUENCE [LARGE SCALE GENOMIC DNA]</scope>
    <source>
        <strain evidence="9 10">YFY001</strain>
    </source>
</reference>
<dbReference type="GO" id="GO:0022857">
    <property type="term" value="F:transmembrane transporter activity"/>
    <property type="evidence" value="ECO:0007669"/>
    <property type="project" value="InterPro"/>
</dbReference>
<dbReference type="InterPro" id="IPR037185">
    <property type="entry name" value="EmrE-like"/>
</dbReference>
<comment type="similarity">
    <text evidence="7">Belongs to the drug/metabolite transporter (DMT) superfamily. Small multidrug resistance (SMR) (TC 2.A.7.1) family.</text>
</comment>
<keyword evidence="2" id="KW-0813">Transport</keyword>
<keyword evidence="5 8" id="KW-1133">Transmembrane helix</keyword>
<organism evidence="9 10">
    <name type="scientific">Janibacter indicus</name>
    <dbReference type="NCBI Taxonomy" id="857417"/>
    <lineage>
        <taxon>Bacteria</taxon>
        <taxon>Bacillati</taxon>
        <taxon>Actinomycetota</taxon>
        <taxon>Actinomycetes</taxon>
        <taxon>Micrococcales</taxon>
        <taxon>Intrasporangiaceae</taxon>
        <taxon>Janibacter</taxon>
    </lineage>
</organism>
<comment type="subcellular location">
    <subcellularLocation>
        <location evidence="1 7">Cell membrane</location>
        <topology evidence="1 7">Multi-pass membrane protein</topology>
    </subcellularLocation>
</comment>
<evidence type="ECO:0000256" key="8">
    <source>
        <dbReference type="SAM" id="Phobius"/>
    </source>
</evidence>
<gene>
    <name evidence="9" type="ORF">ASJ30_03245</name>
</gene>
<evidence type="ECO:0000313" key="10">
    <source>
        <dbReference type="Proteomes" id="UP000182938"/>
    </source>
</evidence>
<dbReference type="InterPro" id="IPR045324">
    <property type="entry name" value="Small_multidrug_res"/>
</dbReference>
<dbReference type="PANTHER" id="PTHR30561:SF1">
    <property type="entry name" value="MULTIDRUG TRANSPORTER EMRE"/>
    <property type="match status" value="1"/>
</dbReference>
<evidence type="ECO:0000256" key="5">
    <source>
        <dbReference type="ARBA" id="ARBA00022989"/>
    </source>
</evidence>
<dbReference type="AlphaFoldDB" id="A0A1L3ME84"/>
<feature type="transmembrane region" description="Helical" evidence="8">
    <location>
        <begin position="30"/>
        <end position="51"/>
    </location>
</feature>
<evidence type="ECO:0000256" key="4">
    <source>
        <dbReference type="ARBA" id="ARBA00022692"/>
    </source>
</evidence>
<keyword evidence="4 7" id="KW-0812">Transmembrane</keyword>
<evidence type="ECO:0000256" key="6">
    <source>
        <dbReference type="ARBA" id="ARBA00023136"/>
    </source>
</evidence>
<evidence type="ECO:0000256" key="2">
    <source>
        <dbReference type="ARBA" id="ARBA00022448"/>
    </source>
</evidence>
<evidence type="ECO:0000256" key="7">
    <source>
        <dbReference type="RuleBase" id="RU003942"/>
    </source>
</evidence>
<feature type="transmembrane region" description="Helical" evidence="8">
    <location>
        <begin position="58"/>
        <end position="79"/>
    </location>
</feature>
<dbReference type="Pfam" id="PF00893">
    <property type="entry name" value="Multi_Drug_Res"/>
    <property type="match status" value="1"/>
</dbReference>
<keyword evidence="3" id="KW-1003">Cell membrane</keyword>
<name>A0A1L3ME84_9MICO</name>
<accession>A0A1L3ME84</accession>
<evidence type="ECO:0000256" key="3">
    <source>
        <dbReference type="ARBA" id="ARBA00022475"/>
    </source>
</evidence>
<feature type="transmembrane region" description="Helical" evidence="8">
    <location>
        <begin position="85"/>
        <end position="104"/>
    </location>
</feature>
<dbReference type="RefSeq" id="WP_072623837.1">
    <property type="nucleotide sequence ID" value="NZ_CP013290.1"/>
</dbReference>
<sequence length="107" mass="10824">MTAWAWLVVAVAAEVAGTLSLRMAVHSGPSWYAAVALGYVTAFVGLSTSLAHGMPLGVAYGTWAAAGVALTAIGSRVLFGEALTRRMAVGIALIMVGVLLLELGGGH</sequence>
<dbReference type="Proteomes" id="UP000182938">
    <property type="component" value="Chromosome"/>
</dbReference>
<protein>
    <submittedName>
        <fullName evidence="9">Cation transporter</fullName>
    </submittedName>
</protein>
<proteinExistence type="inferred from homology"/>
<dbReference type="Gene3D" id="1.10.3730.20">
    <property type="match status" value="1"/>
</dbReference>
<dbReference type="GO" id="GO:0005886">
    <property type="term" value="C:plasma membrane"/>
    <property type="evidence" value="ECO:0007669"/>
    <property type="project" value="UniProtKB-SubCell"/>
</dbReference>
<keyword evidence="10" id="KW-1185">Reference proteome</keyword>